<dbReference type="Proteomes" id="UP000053647">
    <property type="component" value="Unassembled WGS sequence"/>
</dbReference>
<gene>
    <name evidence="2" type="ORF">PAXINDRAFT_45026</name>
</gene>
<organism evidence="2 3">
    <name type="scientific">Paxillus involutus ATCC 200175</name>
    <dbReference type="NCBI Taxonomy" id="664439"/>
    <lineage>
        <taxon>Eukaryota</taxon>
        <taxon>Fungi</taxon>
        <taxon>Dikarya</taxon>
        <taxon>Basidiomycota</taxon>
        <taxon>Agaricomycotina</taxon>
        <taxon>Agaricomycetes</taxon>
        <taxon>Agaricomycetidae</taxon>
        <taxon>Boletales</taxon>
        <taxon>Paxilineae</taxon>
        <taxon>Paxillaceae</taxon>
        <taxon>Paxillus</taxon>
    </lineage>
</organism>
<proteinExistence type="predicted"/>
<feature type="non-terminal residue" evidence="2">
    <location>
        <position position="149"/>
    </location>
</feature>
<accession>A0A0C9TGG8</accession>
<dbReference type="EMBL" id="KN820353">
    <property type="protein sequence ID" value="KIJ06386.1"/>
    <property type="molecule type" value="Genomic_DNA"/>
</dbReference>
<dbReference type="InterPro" id="IPR046496">
    <property type="entry name" value="DUF6589"/>
</dbReference>
<feature type="domain" description="DUF6589" evidence="1">
    <location>
        <begin position="8"/>
        <end position="85"/>
    </location>
</feature>
<name>A0A0C9TGG8_PAXIN</name>
<evidence type="ECO:0000259" key="1">
    <source>
        <dbReference type="Pfam" id="PF20231"/>
    </source>
</evidence>
<dbReference type="HOGENOM" id="CLU_124776_0_0_1"/>
<feature type="non-terminal residue" evidence="2">
    <location>
        <position position="1"/>
    </location>
</feature>
<sequence length="149" mass="16513">ANSYINSNIMRDNMLVNLTGLEGHFMPIDLNIEHLIRFLKRFFAAKGVYASWDRLGDISAAVDLLQHVRKQVGHAMGIAYHGITHTTPDNSASISKVAHKVNELALHRFTLDRDGNGSIKPVINTLASGEQKLKSSTLATFNKKVRGMM</sequence>
<evidence type="ECO:0000313" key="3">
    <source>
        <dbReference type="Proteomes" id="UP000053647"/>
    </source>
</evidence>
<evidence type="ECO:0000313" key="2">
    <source>
        <dbReference type="EMBL" id="KIJ06386.1"/>
    </source>
</evidence>
<dbReference type="OrthoDB" id="3152464at2759"/>
<keyword evidence="3" id="KW-1185">Reference proteome</keyword>
<dbReference type="AlphaFoldDB" id="A0A0C9TGG8"/>
<reference evidence="2 3" key="1">
    <citation type="submission" date="2014-06" db="EMBL/GenBank/DDBJ databases">
        <authorList>
            <consortium name="DOE Joint Genome Institute"/>
            <person name="Kuo A."/>
            <person name="Kohler A."/>
            <person name="Nagy L.G."/>
            <person name="Floudas D."/>
            <person name="Copeland A."/>
            <person name="Barry K.W."/>
            <person name="Cichocki N."/>
            <person name="Veneault-Fourrey C."/>
            <person name="LaButti K."/>
            <person name="Lindquist E.A."/>
            <person name="Lipzen A."/>
            <person name="Lundell T."/>
            <person name="Morin E."/>
            <person name="Murat C."/>
            <person name="Sun H."/>
            <person name="Tunlid A."/>
            <person name="Henrissat B."/>
            <person name="Grigoriev I.V."/>
            <person name="Hibbett D.S."/>
            <person name="Martin F."/>
            <person name="Nordberg H.P."/>
            <person name="Cantor M.N."/>
            <person name="Hua S.X."/>
        </authorList>
    </citation>
    <scope>NUCLEOTIDE SEQUENCE [LARGE SCALE GENOMIC DNA]</scope>
    <source>
        <strain evidence="2 3">ATCC 200175</strain>
    </source>
</reference>
<protein>
    <recommendedName>
        <fullName evidence="1">DUF6589 domain-containing protein</fullName>
    </recommendedName>
</protein>
<reference evidence="3" key="2">
    <citation type="submission" date="2015-01" db="EMBL/GenBank/DDBJ databases">
        <title>Evolutionary Origins and Diversification of the Mycorrhizal Mutualists.</title>
        <authorList>
            <consortium name="DOE Joint Genome Institute"/>
            <consortium name="Mycorrhizal Genomics Consortium"/>
            <person name="Kohler A."/>
            <person name="Kuo A."/>
            <person name="Nagy L.G."/>
            <person name="Floudas D."/>
            <person name="Copeland A."/>
            <person name="Barry K.W."/>
            <person name="Cichocki N."/>
            <person name="Veneault-Fourrey C."/>
            <person name="LaButti K."/>
            <person name="Lindquist E.A."/>
            <person name="Lipzen A."/>
            <person name="Lundell T."/>
            <person name="Morin E."/>
            <person name="Murat C."/>
            <person name="Riley R."/>
            <person name="Ohm R."/>
            <person name="Sun H."/>
            <person name="Tunlid A."/>
            <person name="Henrissat B."/>
            <person name="Grigoriev I.V."/>
            <person name="Hibbett D.S."/>
            <person name="Martin F."/>
        </authorList>
    </citation>
    <scope>NUCLEOTIDE SEQUENCE [LARGE SCALE GENOMIC DNA]</scope>
    <source>
        <strain evidence="3">ATCC 200175</strain>
    </source>
</reference>
<dbReference type="Pfam" id="PF20231">
    <property type="entry name" value="DUF6589"/>
    <property type="match status" value="1"/>
</dbReference>